<comment type="caution">
    <text evidence="3">The sequence shown here is derived from an EMBL/GenBank/DDBJ whole genome shotgun (WGS) entry which is preliminary data.</text>
</comment>
<evidence type="ECO:0000313" key="4">
    <source>
        <dbReference type="Proteomes" id="UP000602905"/>
    </source>
</evidence>
<dbReference type="PANTHER" id="PTHR12459">
    <property type="entry name" value="TRANSMEMBRANE PROTEIN 135-RELATED"/>
    <property type="match status" value="1"/>
</dbReference>
<feature type="transmembrane region" description="Helical" evidence="2">
    <location>
        <begin position="282"/>
        <end position="300"/>
    </location>
</feature>
<keyword evidence="2" id="KW-0812">Transmembrane</keyword>
<organism evidence="3 4">
    <name type="scientific">Rhizoctonia solani</name>
    <dbReference type="NCBI Taxonomy" id="456999"/>
    <lineage>
        <taxon>Eukaryota</taxon>
        <taxon>Fungi</taxon>
        <taxon>Dikarya</taxon>
        <taxon>Basidiomycota</taxon>
        <taxon>Agaricomycotina</taxon>
        <taxon>Agaricomycetes</taxon>
        <taxon>Cantharellales</taxon>
        <taxon>Ceratobasidiaceae</taxon>
        <taxon>Rhizoctonia</taxon>
    </lineage>
</organism>
<name>A0A8H7HWM9_9AGAM</name>
<feature type="non-terminal residue" evidence="3">
    <location>
        <position position="573"/>
    </location>
</feature>
<dbReference type="PANTHER" id="PTHR12459:SF6">
    <property type="entry name" value="GB|AAD46013.1"/>
    <property type="match status" value="1"/>
</dbReference>
<proteinExistence type="predicted"/>
<feature type="transmembrane region" description="Helical" evidence="2">
    <location>
        <begin position="147"/>
        <end position="170"/>
    </location>
</feature>
<protein>
    <submittedName>
        <fullName evidence="3">Peroxisome organization</fullName>
    </submittedName>
</protein>
<dbReference type="AlphaFoldDB" id="A0A8H7HWM9"/>
<dbReference type="InterPro" id="IPR026749">
    <property type="entry name" value="Tmem135"/>
</dbReference>
<keyword evidence="2" id="KW-0472">Membrane</keyword>
<reference evidence="3" key="1">
    <citation type="submission" date="2020-09" db="EMBL/GenBank/DDBJ databases">
        <title>Comparative genome analyses of four rice-infecting Rhizoctonia solani isolates reveal extensive enrichment of homogalacturonan modification genes.</title>
        <authorList>
            <person name="Lee D.-Y."/>
            <person name="Jeon J."/>
            <person name="Kim K.-T."/>
            <person name="Cheong K."/>
            <person name="Song H."/>
            <person name="Choi G."/>
            <person name="Ko J."/>
            <person name="Opiyo S.O."/>
            <person name="Zuo S."/>
            <person name="Madhav S."/>
            <person name="Lee Y.-H."/>
            <person name="Wang G.-L."/>
        </authorList>
    </citation>
    <scope>NUCLEOTIDE SEQUENCE</scope>
    <source>
        <strain evidence="3">AG1-IA WGL</strain>
    </source>
</reference>
<evidence type="ECO:0000256" key="1">
    <source>
        <dbReference type="SAM" id="MobiDB-lite"/>
    </source>
</evidence>
<feature type="region of interest" description="Disordered" evidence="1">
    <location>
        <begin position="186"/>
        <end position="213"/>
    </location>
</feature>
<dbReference type="EMBL" id="JACYCD010000048">
    <property type="protein sequence ID" value="KAF8709670.1"/>
    <property type="molecule type" value="Genomic_DNA"/>
</dbReference>
<dbReference type="Proteomes" id="UP000602905">
    <property type="component" value="Unassembled WGS sequence"/>
</dbReference>
<feature type="compositionally biased region" description="Polar residues" evidence="1">
    <location>
        <begin position="18"/>
        <end position="29"/>
    </location>
</feature>
<evidence type="ECO:0000313" key="3">
    <source>
        <dbReference type="EMBL" id="KAF8709670.1"/>
    </source>
</evidence>
<gene>
    <name evidence="3" type="ORF">RHS03_02604</name>
</gene>
<feature type="transmembrane region" description="Helical" evidence="2">
    <location>
        <begin position="396"/>
        <end position="418"/>
    </location>
</feature>
<dbReference type="OrthoDB" id="291792at2759"/>
<sequence>MSRPGLGRNHSIGPLSEITPSHTPGTWTPKSIATRSFENLVAFAKDQELRREAKRLVWRDKGENPAELTTIEECFNHAWTGGKREYQYHKNSTRKLTTEARNTGAGTLAFGIRAGSDYLPNQRPIFKSFRKLKFTLIRHAIFGSDSFRFAAMMGTFVAVYKFFINALPLIPNNKLPEILRYTPPAAQSEFDPHSSEEPLYMKRREEKRPEVEVADKKPPSRDVFVRKPVARWHAVVAGALAGLAVAFETPDRRLTIAQQIFVRGLQGSYNYWSKRFGVRIPFGDVMVFSLCCGQIMYAFLLSPTTIPRSYRVWIQRASKVPTACVRMNHDLTRTGKFNLEDIKELISWEKTTPANKDRLMARLEAATKGHFGPHFAPCEAVHPFFDSCKSVPLDRFIAVSSWMVPIYGALHFIPMILFKQSEFMKQPLKMLKRSAYGTARSSAFLGVFVVIYQTYFCFKHNLYLAARLRYIPHNLRFAFISRASWWLGGFLSGLSLLVEDKRRRGELAMYVLPRGLESAWGVMRRRGWVPIVPGGENLLCAMGMGMVMATYQTSPQHLSGMVRRIMYQFIGPN</sequence>
<accession>A0A8H7HWM9</accession>
<evidence type="ECO:0000256" key="2">
    <source>
        <dbReference type="SAM" id="Phobius"/>
    </source>
</evidence>
<feature type="region of interest" description="Disordered" evidence="1">
    <location>
        <begin position="1"/>
        <end position="29"/>
    </location>
</feature>
<feature type="transmembrane region" description="Helical" evidence="2">
    <location>
        <begin position="476"/>
        <end position="498"/>
    </location>
</feature>
<keyword evidence="2" id="KW-1133">Transmembrane helix</keyword>
<feature type="compositionally biased region" description="Basic and acidic residues" evidence="1">
    <location>
        <begin position="190"/>
        <end position="213"/>
    </location>
</feature>
<feature type="transmembrane region" description="Helical" evidence="2">
    <location>
        <begin position="439"/>
        <end position="456"/>
    </location>
</feature>